<dbReference type="RefSeq" id="WP_154097531.1">
    <property type="nucleotide sequence ID" value="NZ_JAWDIU010000006.1"/>
</dbReference>
<dbReference type="Proteomes" id="UP001256673">
    <property type="component" value="Unassembled WGS sequence"/>
</dbReference>
<evidence type="ECO:0000313" key="2">
    <source>
        <dbReference type="Proteomes" id="UP001256673"/>
    </source>
</evidence>
<dbReference type="EMBL" id="JAWDIU010000006">
    <property type="protein sequence ID" value="MDU0328093.1"/>
    <property type="molecule type" value="Genomic_DNA"/>
</dbReference>
<protein>
    <submittedName>
        <fullName evidence="1">Gamma-glutamylcyclotransferase family protein</fullName>
    </submittedName>
</protein>
<keyword evidence="2" id="KW-1185">Reference proteome</keyword>
<evidence type="ECO:0000313" key="1">
    <source>
        <dbReference type="EMBL" id="MDU0328093.1"/>
    </source>
</evidence>
<dbReference type="InterPro" id="IPR036568">
    <property type="entry name" value="GGCT-like_sf"/>
</dbReference>
<dbReference type="InterPro" id="IPR013024">
    <property type="entry name" value="GGCT-like"/>
</dbReference>
<accession>A0ABU3RYY2</accession>
<proteinExistence type="predicted"/>
<organism evidence="1 2">
    <name type="scientific">Microbacterium algihabitans</name>
    <dbReference type="NCBI Taxonomy" id="3075992"/>
    <lineage>
        <taxon>Bacteria</taxon>
        <taxon>Bacillati</taxon>
        <taxon>Actinomycetota</taxon>
        <taxon>Actinomycetes</taxon>
        <taxon>Micrococcales</taxon>
        <taxon>Microbacteriaceae</taxon>
        <taxon>Microbacterium</taxon>
    </lineage>
</organism>
<dbReference type="CDD" id="cd06661">
    <property type="entry name" value="GGCT_like"/>
    <property type="match status" value="1"/>
</dbReference>
<sequence>MSDGTDAESLFTYGTLQSSDVQLDTFGRRVDGDDDALTGFRLEWIDATGVHDPGGVDTASALADRHRALRRTDDPRDRVFGSVLQLTADELDAADEYMATVSRRTRVTLSSGAEAWVYVAV</sequence>
<name>A0ABU3RYY2_9MICO</name>
<gene>
    <name evidence="1" type="ORF">RWH43_15140</name>
</gene>
<dbReference type="Gene3D" id="3.10.490.10">
    <property type="entry name" value="Gamma-glutamyl cyclotransferase-like"/>
    <property type="match status" value="1"/>
</dbReference>
<reference evidence="1 2" key="1">
    <citation type="submission" date="2023-09" db="EMBL/GenBank/DDBJ databases">
        <title>Microbacterium fusihabitans sp. nov., Microbacterium phycihabitans sp. nov., and Microbacterium cervinum sp. nov., isolated from dried seaweeds of beach.</title>
        <authorList>
            <person name="Lee S.D."/>
        </authorList>
    </citation>
    <scope>NUCLEOTIDE SEQUENCE [LARGE SCALE GENOMIC DNA]</scope>
    <source>
        <strain evidence="1 2">KSW2-21</strain>
    </source>
</reference>
<dbReference type="SUPFAM" id="SSF110857">
    <property type="entry name" value="Gamma-glutamyl cyclotransferase-like"/>
    <property type="match status" value="1"/>
</dbReference>
<comment type="caution">
    <text evidence="1">The sequence shown here is derived from an EMBL/GenBank/DDBJ whole genome shotgun (WGS) entry which is preliminary data.</text>
</comment>